<name>A0A6L7G6H0_9RHOB</name>
<proteinExistence type="predicted"/>
<keyword evidence="2" id="KW-1185">Reference proteome</keyword>
<evidence type="ECO:0000313" key="1">
    <source>
        <dbReference type="EMBL" id="MXN19272.1"/>
    </source>
</evidence>
<dbReference type="RefSeq" id="WP_160895392.1">
    <property type="nucleotide sequence ID" value="NZ_WUMU01000017.1"/>
</dbReference>
<dbReference type="InterPro" id="IPR021074">
    <property type="entry name" value="Formate_DH_dsu"/>
</dbReference>
<reference evidence="1 2" key="1">
    <citation type="submission" date="2019-12" db="EMBL/GenBank/DDBJ databases">
        <authorList>
            <person name="Li M."/>
        </authorList>
    </citation>
    <scope>NUCLEOTIDE SEQUENCE [LARGE SCALE GENOMIC DNA]</scope>
    <source>
        <strain evidence="1 2">GBMRC 2024</strain>
    </source>
</reference>
<dbReference type="Pfam" id="PF11390">
    <property type="entry name" value="FdsD"/>
    <property type="match status" value="1"/>
</dbReference>
<sequence>MSPDTRSSEKLVIMANQIAGFFRAQPGTDQAERVAAHLNDFWDPGMRAQFLALAEAGAAFDPLVRAAVPFVRRPLD</sequence>
<gene>
    <name evidence="1" type="ORF">GR170_15660</name>
</gene>
<dbReference type="EMBL" id="WUMU01000017">
    <property type="protein sequence ID" value="MXN19272.1"/>
    <property type="molecule type" value="Genomic_DNA"/>
</dbReference>
<protein>
    <submittedName>
        <fullName evidence="1">Formate dehydrogenase</fullName>
    </submittedName>
</protein>
<evidence type="ECO:0000313" key="2">
    <source>
        <dbReference type="Proteomes" id="UP000477911"/>
    </source>
</evidence>
<dbReference type="Proteomes" id="UP000477911">
    <property type="component" value="Unassembled WGS sequence"/>
</dbReference>
<accession>A0A6L7G6H0</accession>
<dbReference type="AlphaFoldDB" id="A0A6L7G6H0"/>
<comment type="caution">
    <text evidence="1">The sequence shown here is derived from an EMBL/GenBank/DDBJ whole genome shotgun (WGS) entry which is preliminary data.</text>
</comment>
<organism evidence="1 2">
    <name type="scientific">Pseudooceanicola albus</name>
    <dbReference type="NCBI Taxonomy" id="2692189"/>
    <lineage>
        <taxon>Bacteria</taxon>
        <taxon>Pseudomonadati</taxon>
        <taxon>Pseudomonadota</taxon>
        <taxon>Alphaproteobacteria</taxon>
        <taxon>Rhodobacterales</taxon>
        <taxon>Paracoccaceae</taxon>
        <taxon>Pseudooceanicola</taxon>
    </lineage>
</organism>